<name>A0A1U7X1Q9_NICSY</name>
<evidence type="ECO:0000313" key="1">
    <source>
        <dbReference type="Proteomes" id="UP000189701"/>
    </source>
</evidence>
<evidence type="ECO:0000313" key="2">
    <source>
        <dbReference type="RefSeq" id="XP_009784768.1"/>
    </source>
</evidence>
<dbReference type="STRING" id="4096.A0A1U7X1Q9"/>
<accession>A0A1U7X1Q9</accession>
<protein>
    <submittedName>
        <fullName evidence="2">Glutathione S-transferase U20-like</fullName>
    </submittedName>
</protein>
<gene>
    <name evidence="2" type="primary">LOC104233143</name>
</gene>
<reference evidence="2" key="2">
    <citation type="submission" date="2025-08" db="UniProtKB">
        <authorList>
            <consortium name="RefSeq"/>
        </authorList>
    </citation>
    <scope>IDENTIFICATION</scope>
    <source>
        <tissue evidence="2">Leaf</tissue>
    </source>
</reference>
<dbReference type="Gene3D" id="1.20.1050.10">
    <property type="match status" value="1"/>
</dbReference>
<dbReference type="InterPro" id="IPR036282">
    <property type="entry name" value="Glutathione-S-Trfase_C_sf"/>
</dbReference>
<dbReference type="Proteomes" id="UP000189701">
    <property type="component" value="Unplaced"/>
</dbReference>
<proteinExistence type="predicted"/>
<dbReference type="SUPFAM" id="SSF47616">
    <property type="entry name" value="GST C-terminal domain-like"/>
    <property type="match status" value="1"/>
</dbReference>
<organism evidence="1 2">
    <name type="scientific">Nicotiana sylvestris</name>
    <name type="common">Wood tobacco</name>
    <name type="synonym">South American tobacco</name>
    <dbReference type="NCBI Taxonomy" id="4096"/>
    <lineage>
        <taxon>Eukaryota</taxon>
        <taxon>Viridiplantae</taxon>
        <taxon>Streptophyta</taxon>
        <taxon>Embryophyta</taxon>
        <taxon>Tracheophyta</taxon>
        <taxon>Spermatophyta</taxon>
        <taxon>Magnoliopsida</taxon>
        <taxon>eudicotyledons</taxon>
        <taxon>Gunneridae</taxon>
        <taxon>Pentapetalae</taxon>
        <taxon>asterids</taxon>
        <taxon>lamiids</taxon>
        <taxon>Solanales</taxon>
        <taxon>Solanaceae</taxon>
        <taxon>Nicotianoideae</taxon>
        <taxon>Nicotianeae</taxon>
        <taxon>Nicotiana</taxon>
    </lineage>
</organism>
<reference evidence="1" key="1">
    <citation type="journal article" date="2013" name="Genome Biol.">
        <title>Reference genomes and transcriptomes of Nicotiana sylvestris and Nicotiana tomentosiformis.</title>
        <authorList>
            <person name="Sierro N."/>
            <person name="Battey J.N."/>
            <person name="Ouadi S."/>
            <person name="Bovet L."/>
            <person name="Goepfert S."/>
            <person name="Bakaher N."/>
            <person name="Peitsch M.C."/>
            <person name="Ivanov N.V."/>
        </authorList>
    </citation>
    <scope>NUCLEOTIDE SEQUENCE [LARGE SCALE GENOMIC DNA]</scope>
</reference>
<dbReference type="AlphaFoldDB" id="A0A1U7X1Q9"/>
<keyword evidence="1" id="KW-1185">Reference proteome</keyword>
<dbReference type="eggNOG" id="KOG0406">
    <property type="taxonomic scope" value="Eukaryota"/>
</dbReference>
<dbReference type="RefSeq" id="XP_009784768.1">
    <property type="nucleotide sequence ID" value="XM_009786466.1"/>
</dbReference>
<sequence length="120" mass="13963">MEKALTWWYIHLLGGRNTCTIVGETDKKELVEWCMLLEAELGNKLYFGGDAFGFVDIASPCSLLQLVYFIVFKKFANFNLETECPKLVMFEQRLCIYKSLPTSKQVYQAYLEFKRGWAHS</sequence>